<feature type="compositionally biased region" description="Basic and acidic residues" evidence="1">
    <location>
        <begin position="45"/>
        <end position="56"/>
    </location>
</feature>
<dbReference type="EMBL" id="JABWSX010000001">
    <property type="protein sequence ID" value="NVL05542.1"/>
    <property type="molecule type" value="Genomic_DNA"/>
</dbReference>
<feature type="region of interest" description="Disordered" evidence="1">
    <location>
        <begin position="30"/>
        <end position="56"/>
    </location>
</feature>
<gene>
    <name evidence="2" type="ORF">HU230_07400</name>
</gene>
<sequence>MTKAPPLPNLSISPEKAFFIVAMARQYGAKDGLTDPESGSNATDDGMRSVLEDRKGDPVRAELDSFIHDLNEDEQIDLVALAWLGRGDGSIENWDELRAEASRAHNKRTAAYLLEMPLLSDHLEEALSKFGHSAEEYEGSLL</sequence>
<evidence type="ECO:0000313" key="2">
    <source>
        <dbReference type="EMBL" id="NVL05542.1"/>
    </source>
</evidence>
<accession>A0A973WJ45</accession>
<evidence type="ECO:0000256" key="1">
    <source>
        <dbReference type="SAM" id="MobiDB-lite"/>
    </source>
</evidence>
<name>A0A973WJ45_9BRAD</name>
<dbReference type="InterPro" id="IPR022254">
    <property type="entry name" value="DUF3775"/>
</dbReference>
<reference evidence="2" key="1">
    <citation type="submission" date="2020-06" db="EMBL/GenBank/DDBJ databases">
        <title>Whole Genome Sequence of Bradyrhizobium sp. Strain 66S1MB.</title>
        <authorList>
            <person name="Bromfield E."/>
            <person name="Cloutier S."/>
        </authorList>
    </citation>
    <scope>NUCLEOTIDE SEQUENCE</scope>
    <source>
        <strain evidence="2">66S1MB</strain>
    </source>
</reference>
<proteinExistence type="predicted"/>
<dbReference type="AlphaFoldDB" id="A0A973WJ45"/>
<protein>
    <submittedName>
        <fullName evidence="2">DUF3775 domain-containing protein</fullName>
    </submittedName>
</protein>
<organism evidence="2">
    <name type="scientific">Bradyrhizobium quebecense</name>
    <dbReference type="NCBI Taxonomy" id="2748629"/>
    <lineage>
        <taxon>Bacteria</taxon>
        <taxon>Pseudomonadati</taxon>
        <taxon>Pseudomonadota</taxon>
        <taxon>Alphaproteobacteria</taxon>
        <taxon>Hyphomicrobiales</taxon>
        <taxon>Nitrobacteraceae</taxon>
        <taxon>Bradyrhizobium</taxon>
    </lineage>
</organism>
<comment type="caution">
    <text evidence="2">The sequence shown here is derived from an EMBL/GenBank/DDBJ whole genome shotgun (WGS) entry which is preliminary data.</text>
</comment>
<dbReference type="RefSeq" id="WP_176529544.1">
    <property type="nucleotide sequence ID" value="NZ_CP088022.1"/>
</dbReference>
<dbReference type="Pfam" id="PF12616">
    <property type="entry name" value="DUF3775"/>
    <property type="match status" value="1"/>
</dbReference>